<reference evidence="1 2" key="1">
    <citation type="submission" date="2017-09" db="EMBL/GenBank/DDBJ databases">
        <title>SPAdes assembly of the Mesoplasma lactucae genome.</title>
        <authorList>
            <person name="Knight T.F."/>
            <person name="Rubinstein R."/>
            <person name="Citino T."/>
        </authorList>
    </citation>
    <scope>NUCLEOTIDE SEQUENCE [LARGE SCALE GENOMIC DNA]</scope>
    <source>
        <strain evidence="1 2">831-C4</strain>
    </source>
</reference>
<organism evidence="1 2">
    <name type="scientific">Mesoplasma lactucae ATCC 49193</name>
    <dbReference type="NCBI Taxonomy" id="81460"/>
    <lineage>
        <taxon>Bacteria</taxon>
        <taxon>Bacillati</taxon>
        <taxon>Mycoplasmatota</taxon>
        <taxon>Mollicutes</taxon>
        <taxon>Entomoplasmatales</taxon>
        <taxon>Entomoplasmataceae</taxon>
        <taxon>Mesoplasma</taxon>
    </lineage>
</organism>
<gene>
    <name evidence="1" type="ORF">CP520_03025</name>
</gene>
<dbReference type="InterPro" id="IPR036938">
    <property type="entry name" value="PAP2/HPO_sf"/>
</dbReference>
<protein>
    <submittedName>
        <fullName evidence="1">Uncharacterized protein</fullName>
    </submittedName>
</protein>
<dbReference type="EMBL" id="CP023668">
    <property type="protein sequence ID" value="ATG97687.1"/>
    <property type="molecule type" value="Genomic_DNA"/>
</dbReference>
<dbReference type="SUPFAM" id="SSF48317">
    <property type="entry name" value="Acid phosphatase/Vanadium-dependent haloperoxidase"/>
    <property type="match status" value="1"/>
</dbReference>
<proteinExistence type="predicted"/>
<sequence>MKENSKKFDPNKPKFKNVFFPMRSEQFSWIGLPLIIICGLSLGAFIATSWWSVDLKSAEVFSKAMKYEVFKYWSQYYSVLGNTELVVVMFLLIMILVETFFKYKSEKHPNSKWRRQKEGWLWTIYGIFIAIWLFYNIWECVGFNTLDKGFGPGFDNEIMDSTKYKQYGKIVAIVIQTAILGFGIWWVHCKMTRKQDFWFQEYWVDAIKALFFFALTYLIIAVLKWMFGRVYYYNVDFGNLYQELGQRTGEYRPGHLYSDAYNWYANQDARKWGFYDPTSNHWDANGTGEYPWWKLNGFFVRPEDSPQFALPVNYAFPSGHVNATYCVLAVFFLLLGRKRHRTFGKLMKTFTIICLLHLLSMNFAVVVMRWHWFSDTSFTNILAIFSYFFVAWCVDRLKWLVMKKHNLKDIAIYGDKELNR</sequence>
<dbReference type="Pfam" id="PF01569">
    <property type="entry name" value="PAP2"/>
    <property type="match status" value="1"/>
</dbReference>
<dbReference type="AlphaFoldDB" id="A0A291ISM0"/>
<dbReference type="CDD" id="cd01610">
    <property type="entry name" value="PAP2_like"/>
    <property type="match status" value="1"/>
</dbReference>
<accession>A0A291ISM0</accession>
<evidence type="ECO:0000313" key="1">
    <source>
        <dbReference type="EMBL" id="ATG97687.1"/>
    </source>
</evidence>
<dbReference type="Proteomes" id="UP000232227">
    <property type="component" value="Chromosome"/>
</dbReference>
<dbReference type="KEGG" id="mlac:CP520_03025"/>
<dbReference type="Gene3D" id="1.20.144.10">
    <property type="entry name" value="Phosphatidic acid phosphatase type 2/haloperoxidase"/>
    <property type="match status" value="1"/>
</dbReference>
<name>A0A291ISM0_9MOLU</name>
<dbReference type="InterPro" id="IPR000326">
    <property type="entry name" value="PAP2/HPO"/>
</dbReference>
<evidence type="ECO:0000313" key="2">
    <source>
        <dbReference type="Proteomes" id="UP000232227"/>
    </source>
</evidence>
<keyword evidence="2" id="KW-1185">Reference proteome</keyword>